<dbReference type="AlphaFoldDB" id="B9K6K9"/>
<reference evidence="1" key="1">
    <citation type="journal article" date="2009" name="PLoS ONE">
        <title>Full sequence and comparative analysis of the plasmid pAPEC-1 of avian pathogenic E. coli chi7122 (O78:K80:H9).</title>
        <authorList>
            <person name="Mellata M."/>
            <person name="Touchman J.W."/>
            <person name="Curtiss R."/>
        </authorList>
    </citation>
    <scope>NUCLEOTIDE SEQUENCE [LARGE SCALE GENOMIC DNA]</scope>
    <source>
        <strain evidence="1">Chi7122</strain>
        <plasmid evidence="1">pAPEC-1</plasmid>
    </source>
</reference>
<keyword evidence="1" id="KW-0614">Plasmid</keyword>
<geneLocation type="plasmid" evidence="1">
    <name>pAPEC-1</name>
</geneLocation>
<dbReference type="EMBL" id="CP000836">
    <property type="protein sequence ID" value="ACM18360.1"/>
    <property type="molecule type" value="Genomic_DNA"/>
</dbReference>
<protein>
    <submittedName>
        <fullName evidence="1">Transposase</fullName>
    </submittedName>
</protein>
<proteinExistence type="predicted"/>
<accession>B9K6K9</accession>
<organism evidence="1">
    <name type="scientific">Escherichia coli chi7122</name>
    <dbReference type="NCBI Taxonomy" id="475609"/>
    <lineage>
        <taxon>Bacteria</taxon>
        <taxon>Pseudomonadati</taxon>
        <taxon>Pseudomonadota</taxon>
        <taxon>Gammaproteobacteria</taxon>
        <taxon>Enterobacterales</taxon>
        <taxon>Enterobacteriaceae</taxon>
        <taxon>Escherichia</taxon>
    </lineage>
</organism>
<sequence>MEACEDAHYMARKFSEMRHKTKLIPPHFVQPFVKINKNDFFEAETICEVTSSHQ</sequence>
<evidence type="ECO:0000313" key="1">
    <source>
        <dbReference type="EMBL" id="ACM18360.1"/>
    </source>
</evidence>
<gene>
    <name evidence="1" type="ORF">MM1_0152</name>
</gene>
<name>B9K6K9_ECOLX</name>